<protein>
    <submittedName>
        <fullName evidence="6">LysR family transcriptional regulator</fullName>
    </submittedName>
</protein>
<dbReference type="InterPro" id="IPR036388">
    <property type="entry name" value="WH-like_DNA-bd_sf"/>
</dbReference>
<reference evidence="6 7" key="1">
    <citation type="submission" date="2021-02" db="EMBL/GenBank/DDBJ databases">
        <title>Niveibacterium changnyeongensis HC41.</title>
        <authorList>
            <person name="Kang M."/>
        </authorList>
    </citation>
    <scope>NUCLEOTIDE SEQUENCE [LARGE SCALE GENOMIC DNA]</scope>
    <source>
        <strain evidence="6 7">HC41</strain>
    </source>
</reference>
<organism evidence="6 7">
    <name type="scientific">Niveibacterium microcysteis</name>
    <dbReference type="NCBI Taxonomy" id="2811415"/>
    <lineage>
        <taxon>Bacteria</taxon>
        <taxon>Pseudomonadati</taxon>
        <taxon>Pseudomonadota</taxon>
        <taxon>Betaproteobacteria</taxon>
        <taxon>Rhodocyclales</taxon>
        <taxon>Rhodocyclaceae</taxon>
        <taxon>Niveibacterium</taxon>
    </lineage>
</organism>
<sequence>MKPSLDRLALMQTFVRIVEAGSLSAAALQMNATQPTISRRLKALEESLGLTLLHRTTHAMMLTEAGARYFERAKDLLAAWGEFESGLRGAIDEPQGVLRVVAPHAFGQHHLVGPLSEYLERYPKVSVEWLLHDAPLNFIEQGVDCAIRVGAVSDLSVVALKLAEVPRIVVGSPALLSGHSTPRTPDDLADLPWLALRPFYRNDVTLRDADGTEVSIAIQPRIASDSLYAIRSALLRDVGIAVVSAWVVEDELKRGALVQLAPDWGAPPLPVYLMYPYAAHYPAKLRSFVDFMRHAMDVLPGAERSCSKRAGV</sequence>
<feature type="domain" description="HTH lysR-type" evidence="5">
    <location>
        <begin position="6"/>
        <end position="63"/>
    </location>
</feature>
<keyword evidence="7" id="KW-1185">Reference proteome</keyword>
<dbReference type="SUPFAM" id="SSF53850">
    <property type="entry name" value="Periplasmic binding protein-like II"/>
    <property type="match status" value="1"/>
</dbReference>
<dbReference type="InterPro" id="IPR036390">
    <property type="entry name" value="WH_DNA-bd_sf"/>
</dbReference>
<dbReference type="Proteomes" id="UP000663570">
    <property type="component" value="Chromosome"/>
</dbReference>
<dbReference type="CDD" id="cd08422">
    <property type="entry name" value="PBP2_CrgA_like"/>
    <property type="match status" value="1"/>
</dbReference>
<dbReference type="InterPro" id="IPR058163">
    <property type="entry name" value="LysR-type_TF_proteobact-type"/>
</dbReference>
<dbReference type="PRINTS" id="PR00039">
    <property type="entry name" value="HTHLYSR"/>
</dbReference>
<evidence type="ECO:0000256" key="1">
    <source>
        <dbReference type="ARBA" id="ARBA00009437"/>
    </source>
</evidence>
<dbReference type="Pfam" id="PF00126">
    <property type="entry name" value="HTH_1"/>
    <property type="match status" value="1"/>
</dbReference>
<keyword evidence="2" id="KW-0805">Transcription regulation</keyword>
<dbReference type="PROSITE" id="PS50931">
    <property type="entry name" value="HTH_LYSR"/>
    <property type="match status" value="1"/>
</dbReference>
<dbReference type="Gene3D" id="3.40.190.290">
    <property type="match status" value="1"/>
</dbReference>
<dbReference type="InterPro" id="IPR005119">
    <property type="entry name" value="LysR_subst-bd"/>
</dbReference>
<evidence type="ECO:0000256" key="3">
    <source>
        <dbReference type="ARBA" id="ARBA00023125"/>
    </source>
</evidence>
<dbReference type="Pfam" id="PF03466">
    <property type="entry name" value="LysR_substrate"/>
    <property type="match status" value="1"/>
</dbReference>
<dbReference type="PANTHER" id="PTHR30537:SF5">
    <property type="entry name" value="HTH-TYPE TRANSCRIPTIONAL ACTIVATOR TTDR-RELATED"/>
    <property type="match status" value="1"/>
</dbReference>
<dbReference type="PANTHER" id="PTHR30537">
    <property type="entry name" value="HTH-TYPE TRANSCRIPTIONAL REGULATOR"/>
    <property type="match status" value="1"/>
</dbReference>
<keyword evidence="3" id="KW-0238">DNA-binding</keyword>
<evidence type="ECO:0000256" key="2">
    <source>
        <dbReference type="ARBA" id="ARBA00023015"/>
    </source>
</evidence>
<dbReference type="RefSeq" id="WP_206254869.1">
    <property type="nucleotide sequence ID" value="NZ_CP071060.1"/>
</dbReference>
<keyword evidence="4" id="KW-0804">Transcription</keyword>
<dbReference type="SUPFAM" id="SSF46785">
    <property type="entry name" value="Winged helix' DNA-binding domain"/>
    <property type="match status" value="1"/>
</dbReference>
<name>A0ABX7M6P2_9RHOO</name>
<evidence type="ECO:0000256" key="4">
    <source>
        <dbReference type="ARBA" id="ARBA00023163"/>
    </source>
</evidence>
<dbReference type="InterPro" id="IPR000847">
    <property type="entry name" value="LysR_HTH_N"/>
</dbReference>
<accession>A0ABX7M6P2</accession>
<evidence type="ECO:0000313" key="6">
    <source>
        <dbReference type="EMBL" id="QSI77415.1"/>
    </source>
</evidence>
<comment type="similarity">
    <text evidence="1">Belongs to the LysR transcriptional regulatory family.</text>
</comment>
<gene>
    <name evidence="6" type="ORF">JY500_01805</name>
</gene>
<evidence type="ECO:0000313" key="7">
    <source>
        <dbReference type="Proteomes" id="UP000663570"/>
    </source>
</evidence>
<dbReference type="EMBL" id="CP071060">
    <property type="protein sequence ID" value="QSI77415.1"/>
    <property type="molecule type" value="Genomic_DNA"/>
</dbReference>
<dbReference type="Gene3D" id="1.10.10.10">
    <property type="entry name" value="Winged helix-like DNA-binding domain superfamily/Winged helix DNA-binding domain"/>
    <property type="match status" value="1"/>
</dbReference>
<evidence type="ECO:0000259" key="5">
    <source>
        <dbReference type="PROSITE" id="PS50931"/>
    </source>
</evidence>
<proteinExistence type="inferred from homology"/>